<reference evidence="2 3" key="1">
    <citation type="journal article" date="2019" name="Int. J. Syst. Evol. Microbiol.">
        <title>The Global Catalogue of Microorganisms (GCM) 10K type strain sequencing project: providing services to taxonomists for standard genome sequencing and annotation.</title>
        <authorList>
            <consortium name="The Broad Institute Genomics Platform"/>
            <consortium name="The Broad Institute Genome Sequencing Center for Infectious Disease"/>
            <person name="Wu L."/>
            <person name="Ma J."/>
        </authorList>
    </citation>
    <scope>NUCLEOTIDE SEQUENCE [LARGE SCALE GENOMIC DNA]</scope>
    <source>
        <strain evidence="2 3">JCM 13004</strain>
    </source>
</reference>
<gene>
    <name evidence="2" type="ORF">GCM10009665_26020</name>
</gene>
<proteinExistence type="predicted"/>
<sequence length="94" mass="9833">MRRPGIHPLHPRGRVPTEPARAIALRTVAIGDIAVLEHQRATIGPVAPAVRRSARSPPPSVGEGLDGVASCGSGGSPSPRCRAWGMCPTPRAFR</sequence>
<protein>
    <submittedName>
        <fullName evidence="2">Uncharacterized protein</fullName>
    </submittedName>
</protein>
<keyword evidence="3" id="KW-1185">Reference proteome</keyword>
<organism evidence="2 3">
    <name type="scientific">Kitasatospora nipponensis</name>
    <dbReference type="NCBI Taxonomy" id="258049"/>
    <lineage>
        <taxon>Bacteria</taxon>
        <taxon>Bacillati</taxon>
        <taxon>Actinomycetota</taxon>
        <taxon>Actinomycetes</taxon>
        <taxon>Kitasatosporales</taxon>
        <taxon>Streptomycetaceae</taxon>
        <taxon>Kitasatospora</taxon>
    </lineage>
</organism>
<evidence type="ECO:0000313" key="2">
    <source>
        <dbReference type="EMBL" id="GAA1234608.1"/>
    </source>
</evidence>
<feature type="region of interest" description="Disordered" evidence="1">
    <location>
        <begin position="47"/>
        <end position="84"/>
    </location>
</feature>
<accession>A0ABN1W7D4</accession>
<dbReference type="Proteomes" id="UP001500037">
    <property type="component" value="Unassembled WGS sequence"/>
</dbReference>
<name>A0ABN1W7D4_9ACTN</name>
<comment type="caution">
    <text evidence="2">The sequence shown here is derived from an EMBL/GenBank/DDBJ whole genome shotgun (WGS) entry which is preliminary data.</text>
</comment>
<evidence type="ECO:0000256" key="1">
    <source>
        <dbReference type="SAM" id="MobiDB-lite"/>
    </source>
</evidence>
<evidence type="ECO:0000313" key="3">
    <source>
        <dbReference type="Proteomes" id="UP001500037"/>
    </source>
</evidence>
<dbReference type="EMBL" id="BAAALF010000035">
    <property type="protein sequence ID" value="GAA1234608.1"/>
    <property type="molecule type" value="Genomic_DNA"/>
</dbReference>